<gene>
    <name evidence="9" type="ORF">U7230_14830</name>
</gene>
<proteinExistence type="inferred from homology"/>
<feature type="domain" description="ABC transmembrane type-1" evidence="8">
    <location>
        <begin position="90"/>
        <end position="279"/>
    </location>
</feature>
<dbReference type="Pfam" id="PF00528">
    <property type="entry name" value="BPD_transp_1"/>
    <property type="match status" value="1"/>
</dbReference>
<evidence type="ECO:0000256" key="7">
    <source>
        <dbReference type="RuleBase" id="RU363032"/>
    </source>
</evidence>
<evidence type="ECO:0000256" key="1">
    <source>
        <dbReference type="ARBA" id="ARBA00004651"/>
    </source>
</evidence>
<evidence type="ECO:0000256" key="3">
    <source>
        <dbReference type="ARBA" id="ARBA00022475"/>
    </source>
</evidence>
<evidence type="ECO:0000256" key="4">
    <source>
        <dbReference type="ARBA" id="ARBA00022692"/>
    </source>
</evidence>
<evidence type="ECO:0000256" key="5">
    <source>
        <dbReference type="ARBA" id="ARBA00022989"/>
    </source>
</evidence>
<evidence type="ECO:0000313" key="10">
    <source>
        <dbReference type="Proteomes" id="UP001332192"/>
    </source>
</evidence>
<keyword evidence="2 7" id="KW-0813">Transport</keyword>
<dbReference type="Proteomes" id="UP001332192">
    <property type="component" value="Chromosome"/>
</dbReference>
<feature type="transmembrane region" description="Helical" evidence="7">
    <location>
        <begin position="200"/>
        <end position="222"/>
    </location>
</feature>
<dbReference type="SUPFAM" id="SSF161098">
    <property type="entry name" value="MetI-like"/>
    <property type="match status" value="1"/>
</dbReference>
<dbReference type="InterPro" id="IPR035906">
    <property type="entry name" value="MetI-like_sf"/>
</dbReference>
<evidence type="ECO:0000259" key="8">
    <source>
        <dbReference type="PROSITE" id="PS50928"/>
    </source>
</evidence>
<dbReference type="PANTHER" id="PTHR43744:SF8">
    <property type="entry name" value="SN-GLYCEROL-3-PHOSPHATE TRANSPORT SYSTEM PERMEASE PROTEIN UGPE"/>
    <property type="match status" value="1"/>
</dbReference>
<keyword evidence="5 7" id="KW-1133">Transmembrane helix</keyword>
<feature type="transmembrane region" description="Helical" evidence="7">
    <location>
        <begin position="161"/>
        <end position="179"/>
    </location>
</feature>
<name>A0ABZ1BXA0_9FIRM</name>
<feature type="transmembrane region" description="Helical" evidence="7">
    <location>
        <begin position="94"/>
        <end position="118"/>
    </location>
</feature>
<feature type="transmembrane region" description="Helical" evidence="7">
    <location>
        <begin position="25"/>
        <end position="48"/>
    </location>
</feature>
<dbReference type="Gene3D" id="1.10.3720.10">
    <property type="entry name" value="MetI-like"/>
    <property type="match status" value="1"/>
</dbReference>
<reference evidence="9 10" key="1">
    <citation type="journal article" date="2024" name="Front. Microbiol.">
        <title>Novel thermophilic genera Geochorda gen. nov. and Carboxydochorda gen. nov. from the deep terrestrial subsurface reveal the ecophysiological diversity in the class Limnochordia.</title>
        <authorList>
            <person name="Karnachuk O.V."/>
            <person name="Lukina A.P."/>
            <person name="Avakyan M.R."/>
            <person name="Kadnikov V.V."/>
            <person name="Begmatov S."/>
            <person name="Beletsky A.V."/>
            <person name="Vlasova K.G."/>
            <person name="Novikov A.A."/>
            <person name="Shcherbakova V.A."/>
            <person name="Mardanov A.V."/>
            <person name="Ravin N.V."/>
        </authorList>
    </citation>
    <scope>NUCLEOTIDE SEQUENCE [LARGE SCALE GENOMIC DNA]</scope>
    <source>
        <strain evidence="9 10">L945</strain>
    </source>
</reference>
<dbReference type="RefSeq" id="WP_324716604.1">
    <property type="nucleotide sequence ID" value="NZ_CP141615.1"/>
</dbReference>
<feature type="transmembrane region" description="Helical" evidence="7">
    <location>
        <begin position="125"/>
        <end position="149"/>
    </location>
</feature>
<keyword evidence="10" id="KW-1185">Reference proteome</keyword>
<evidence type="ECO:0000256" key="2">
    <source>
        <dbReference type="ARBA" id="ARBA00022448"/>
    </source>
</evidence>
<organism evidence="9 10">
    <name type="scientific">Carboxydichorda subterranea</name>
    <dbReference type="NCBI Taxonomy" id="3109565"/>
    <lineage>
        <taxon>Bacteria</taxon>
        <taxon>Bacillati</taxon>
        <taxon>Bacillota</taxon>
        <taxon>Limnochordia</taxon>
        <taxon>Limnochordales</taxon>
        <taxon>Geochordaceae</taxon>
        <taxon>Carboxydichorda</taxon>
    </lineage>
</organism>
<feature type="transmembrane region" description="Helical" evidence="7">
    <location>
        <begin position="256"/>
        <end position="278"/>
    </location>
</feature>
<keyword evidence="3" id="KW-1003">Cell membrane</keyword>
<sequence>MSDMAGEAASSPGPVRARALRRIQLLRAAGLYAGLSVVAILVVFPLLYALATSLLTAGEAAAYPPRLLPSGLRVENYLQALRQAPLPRYLLNSVIQSASVTLGQLATASLAGFAFAFLQIPGKQFLFFVFLATLMIPWEATIIPNYLLIRSMGWADTYQGLTVPFLATAFGTFLLRQFFMTIPKDLYDAATIDGCGSFRFLTTIALPLARPALGTLAVYAFLQTYNQYLWPLLITSNAHMRTVQIGIALLQDEERFALNVVMAGVVIVLLPTFVLFALGNRQLIRGLTAGAFK</sequence>
<dbReference type="CDD" id="cd06261">
    <property type="entry name" value="TM_PBP2"/>
    <property type="match status" value="1"/>
</dbReference>
<dbReference type="PROSITE" id="PS50928">
    <property type="entry name" value="ABC_TM1"/>
    <property type="match status" value="1"/>
</dbReference>
<accession>A0ABZ1BXA0</accession>
<dbReference type="InterPro" id="IPR000515">
    <property type="entry name" value="MetI-like"/>
</dbReference>
<dbReference type="EMBL" id="CP141615">
    <property type="protein sequence ID" value="WRP17333.1"/>
    <property type="molecule type" value="Genomic_DNA"/>
</dbReference>
<comment type="subcellular location">
    <subcellularLocation>
        <location evidence="1 7">Cell membrane</location>
        <topology evidence="1 7">Multi-pass membrane protein</topology>
    </subcellularLocation>
</comment>
<evidence type="ECO:0000313" key="9">
    <source>
        <dbReference type="EMBL" id="WRP17333.1"/>
    </source>
</evidence>
<protein>
    <submittedName>
        <fullName evidence="9">Carbohydrate ABC transporter permease</fullName>
    </submittedName>
</protein>
<comment type="similarity">
    <text evidence="7">Belongs to the binding-protein-dependent transport system permease family.</text>
</comment>
<keyword evidence="4 7" id="KW-0812">Transmembrane</keyword>
<keyword evidence="6 7" id="KW-0472">Membrane</keyword>
<evidence type="ECO:0000256" key="6">
    <source>
        <dbReference type="ARBA" id="ARBA00023136"/>
    </source>
</evidence>
<dbReference type="PANTHER" id="PTHR43744">
    <property type="entry name" value="ABC TRANSPORTER PERMEASE PROTEIN MG189-RELATED-RELATED"/>
    <property type="match status" value="1"/>
</dbReference>